<evidence type="ECO:0000313" key="8">
    <source>
        <dbReference type="EMBL" id="KAG6444996.1"/>
    </source>
</evidence>
<keyword evidence="6 7" id="KW-1015">Disulfide bond</keyword>
<dbReference type="PROSITE" id="PS50068">
    <property type="entry name" value="LDLRA_2"/>
    <property type="match status" value="3"/>
</dbReference>
<keyword evidence="3" id="KW-0677">Repeat</keyword>
<comment type="caution">
    <text evidence="8">The sequence shown here is derived from an EMBL/GenBank/DDBJ whole genome shotgun (WGS) entry which is preliminary data.</text>
</comment>
<reference evidence="8" key="1">
    <citation type="journal article" date="2016" name="Insect Biochem. Mol. Biol.">
        <title>Multifaceted biological insights from a draft genome sequence of the tobacco hornworm moth, Manduca sexta.</title>
        <authorList>
            <person name="Kanost M.R."/>
            <person name="Arrese E.L."/>
            <person name="Cao X."/>
            <person name="Chen Y.R."/>
            <person name="Chellapilla S."/>
            <person name="Goldsmith M.R."/>
            <person name="Grosse-Wilde E."/>
            <person name="Heckel D.G."/>
            <person name="Herndon N."/>
            <person name="Jiang H."/>
            <person name="Papanicolaou A."/>
            <person name="Qu J."/>
            <person name="Soulages J.L."/>
            <person name="Vogel H."/>
            <person name="Walters J."/>
            <person name="Waterhouse R.M."/>
            <person name="Ahn S.J."/>
            <person name="Almeida F.C."/>
            <person name="An C."/>
            <person name="Aqrawi P."/>
            <person name="Bretschneider A."/>
            <person name="Bryant W.B."/>
            <person name="Bucks S."/>
            <person name="Chao H."/>
            <person name="Chevignon G."/>
            <person name="Christen J.M."/>
            <person name="Clarke D.F."/>
            <person name="Dittmer N.T."/>
            <person name="Ferguson L.C.F."/>
            <person name="Garavelou S."/>
            <person name="Gordon K.H.J."/>
            <person name="Gunaratna R.T."/>
            <person name="Han Y."/>
            <person name="Hauser F."/>
            <person name="He Y."/>
            <person name="Heidel-Fischer H."/>
            <person name="Hirsh A."/>
            <person name="Hu Y."/>
            <person name="Jiang H."/>
            <person name="Kalra D."/>
            <person name="Klinner C."/>
            <person name="Konig C."/>
            <person name="Kovar C."/>
            <person name="Kroll A.R."/>
            <person name="Kuwar S.S."/>
            <person name="Lee S.L."/>
            <person name="Lehman R."/>
            <person name="Li K."/>
            <person name="Li Z."/>
            <person name="Liang H."/>
            <person name="Lovelace S."/>
            <person name="Lu Z."/>
            <person name="Mansfield J.H."/>
            <person name="McCulloch K.J."/>
            <person name="Mathew T."/>
            <person name="Morton B."/>
            <person name="Muzny D.M."/>
            <person name="Neunemann D."/>
            <person name="Ongeri F."/>
            <person name="Pauchet Y."/>
            <person name="Pu L.L."/>
            <person name="Pyrousis I."/>
            <person name="Rao X.J."/>
            <person name="Redding A."/>
            <person name="Roesel C."/>
            <person name="Sanchez-Gracia A."/>
            <person name="Schaack S."/>
            <person name="Shukla A."/>
            <person name="Tetreau G."/>
            <person name="Wang Y."/>
            <person name="Xiong G.H."/>
            <person name="Traut W."/>
            <person name="Walsh T.K."/>
            <person name="Worley K.C."/>
            <person name="Wu D."/>
            <person name="Wu W."/>
            <person name="Wu Y.Q."/>
            <person name="Zhang X."/>
            <person name="Zou Z."/>
            <person name="Zucker H."/>
            <person name="Briscoe A.D."/>
            <person name="Burmester T."/>
            <person name="Clem R.J."/>
            <person name="Feyereisen R."/>
            <person name="Grimmelikhuijzen C.J.P."/>
            <person name="Hamodrakas S.J."/>
            <person name="Hansson B.S."/>
            <person name="Huguet E."/>
            <person name="Jermiin L.S."/>
            <person name="Lan Q."/>
            <person name="Lehman H.K."/>
            <person name="Lorenzen M."/>
            <person name="Merzendorfer H."/>
            <person name="Michalopoulos I."/>
            <person name="Morton D.B."/>
            <person name="Muthukrishnan S."/>
            <person name="Oakeshott J.G."/>
            <person name="Palmer W."/>
            <person name="Park Y."/>
            <person name="Passarelli A.L."/>
            <person name="Rozas J."/>
            <person name="Schwartz L.M."/>
            <person name="Smith W."/>
            <person name="Southgate A."/>
            <person name="Vilcinskas A."/>
            <person name="Vogt R."/>
            <person name="Wang P."/>
            <person name="Werren J."/>
            <person name="Yu X.Q."/>
            <person name="Zhou J.J."/>
            <person name="Brown S.J."/>
            <person name="Scherer S.E."/>
            <person name="Richards S."/>
            <person name="Blissard G.W."/>
        </authorList>
    </citation>
    <scope>NUCLEOTIDE SEQUENCE</scope>
</reference>
<dbReference type="InterPro" id="IPR002172">
    <property type="entry name" value="LDrepeatLR_classA_rpt"/>
</dbReference>
<comment type="subcellular location">
    <subcellularLocation>
        <location evidence="1">Membrane</location>
        <topology evidence="1">Single-pass membrane protein</topology>
    </subcellularLocation>
</comment>
<evidence type="ECO:0000256" key="4">
    <source>
        <dbReference type="ARBA" id="ARBA00022989"/>
    </source>
</evidence>
<dbReference type="PANTHER" id="PTHR24270">
    <property type="entry name" value="LOW-DENSITY LIPOPROTEIN RECEPTOR-RELATED"/>
    <property type="match status" value="1"/>
</dbReference>
<evidence type="ECO:0000256" key="5">
    <source>
        <dbReference type="ARBA" id="ARBA00023136"/>
    </source>
</evidence>
<proteinExistence type="predicted"/>
<evidence type="ECO:0000256" key="3">
    <source>
        <dbReference type="ARBA" id="ARBA00022737"/>
    </source>
</evidence>
<organism evidence="8 9">
    <name type="scientific">Manduca sexta</name>
    <name type="common">Tobacco hawkmoth</name>
    <name type="synonym">Tobacco hornworm</name>
    <dbReference type="NCBI Taxonomy" id="7130"/>
    <lineage>
        <taxon>Eukaryota</taxon>
        <taxon>Metazoa</taxon>
        <taxon>Ecdysozoa</taxon>
        <taxon>Arthropoda</taxon>
        <taxon>Hexapoda</taxon>
        <taxon>Insecta</taxon>
        <taxon>Pterygota</taxon>
        <taxon>Neoptera</taxon>
        <taxon>Endopterygota</taxon>
        <taxon>Lepidoptera</taxon>
        <taxon>Glossata</taxon>
        <taxon>Ditrysia</taxon>
        <taxon>Bombycoidea</taxon>
        <taxon>Sphingidae</taxon>
        <taxon>Sphinginae</taxon>
        <taxon>Sphingini</taxon>
        <taxon>Manduca</taxon>
    </lineage>
</organism>
<evidence type="ECO:0000256" key="7">
    <source>
        <dbReference type="PROSITE-ProRule" id="PRU00124"/>
    </source>
</evidence>
<dbReference type="CDD" id="cd00112">
    <property type="entry name" value="LDLa"/>
    <property type="match status" value="2"/>
</dbReference>
<dbReference type="EMBL" id="JH668315">
    <property type="protein sequence ID" value="KAG6444996.1"/>
    <property type="molecule type" value="Genomic_DNA"/>
</dbReference>
<keyword evidence="5" id="KW-0472">Membrane</keyword>
<evidence type="ECO:0000313" key="9">
    <source>
        <dbReference type="Proteomes" id="UP000791440"/>
    </source>
</evidence>
<accession>A0A922CG74</accession>
<dbReference type="InterPro" id="IPR050685">
    <property type="entry name" value="LDLR"/>
</dbReference>
<dbReference type="AlphaFoldDB" id="A0A922CG74"/>
<feature type="disulfide bond" evidence="7">
    <location>
        <begin position="200"/>
        <end position="215"/>
    </location>
</feature>
<dbReference type="SMART" id="SM00192">
    <property type="entry name" value="LDLa"/>
    <property type="match status" value="3"/>
</dbReference>
<feature type="disulfide bond" evidence="7">
    <location>
        <begin position="585"/>
        <end position="600"/>
    </location>
</feature>
<gene>
    <name evidence="8" type="ORF">O3G_MSEX003701</name>
</gene>
<sequence>MHGIKLVASNISIQMNSKKLSPDNITHLRTNESWTTESVIDEINAKKQAINNIAAKIEKLAQKYLKDANTPESKQAVVDTIRRKVMDAANKRHMMIHNKHKEIKSYSNIIAEGIDLMIKKNEAKNTRRIGYEDDDKKYNKGVRLKIMHAPLSSTIPQQILKKPTQFDCEEFVDEMCESTKLLQTFSCPYESNTLPLEKLCNGIFDCYDKTDERDCAEQAIDKIQNAGRIMSQVEAAISRQCISPSLNKQILSEQNQVLRTVLKSQLHFIEKYANPPIAELINPRRNELNKNIIKKTVNEVALVVTSLANALDGSLCARRFGYDNIEEAALKYSGDVSADEAFDQVSGSVSGTMRSCVCNGMACANDTCIDLCEQVCWQRFSLGRWPCRSVDDSPSISLDSICDGKLDCYDETDETGCSLGSYSKFEAGNMYNNVLKLISAKTRIQEYHFVLPDLLILYNEVKLIQKLSVQREVEIINIKIAREKCFSTINLIYGAFLNLNDVEKLNNGYEFLSSVSENLINAMKRSRTGNDRIISSDRCLCTGSRCAMIRCSKRCTRACSVEPQLTRYHCGNSKLNEIVPINAVCNGKSNCPNEVDEENCSKEVCRTHHLVLLRHKLKDIGMQQKGTALGEILTAWKTKVTSTIQIAEKESRPTPTILKDIISNILRDLVMSYASQEYTRRNNTVKEFVKISQLVIESVKSCGQ</sequence>
<dbReference type="GO" id="GO:0005886">
    <property type="term" value="C:plasma membrane"/>
    <property type="evidence" value="ECO:0007669"/>
    <property type="project" value="TreeGrafter"/>
</dbReference>
<dbReference type="Proteomes" id="UP000791440">
    <property type="component" value="Unassembled WGS sequence"/>
</dbReference>
<keyword evidence="2" id="KW-0812">Transmembrane</keyword>
<evidence type="ECO:0000256" key="6">
    <source>
        <dbReference type="ARBA" id="ARBA00023157"/>
    </source>
</evidence>
<feature type="disulfide bond" evidence="7">
    <location>
        <begin position="402"/>
        <end position="417"/>
    </location>
</feature>
<reference evidence="8" key="2">
    <citation type="submission" date="2020-12" db="EMBL/GenBank/DDBJ databases">
        <authorList>
            <person name="Kanost M."/>
        </authorList>
    </citation>
    <scope>NUCLEOTIDE SEQUENCE</scope>
</reference>
<evidence type="ECO:0000256" key="2">
    <source>
        <dbReference type="ARBA" id="ARBA00022692"/>
    </source>
</evidence>
<name>A0A922CG74_MANSE</name>
<evidence type="ECO:0000256" key="1">
    <source>
        <dbReference type="ARBA" id="ARBA00004167"/>
    </source>
</evidence>
<comment type="caution">
    <text evidence="7">Lacks conserved residue(s) required for the propagation of feature annotation.</text>
</comment>
<keyword evidence="9" id="KW-1185">Reference proteome</keyword>
<protein>
    <submittedName>
        <fullName evidence="8">Uncharacterized protein</fullName>
    </submittedName>
</protein>
<keyword evidence="4" id="KW-1133">Transmembrane helix</keyword>